<dbReference type="AlphaFoldDB" id="A0A3P6SMA3"/>
<keyword evidence="3" id="KW-1185">Reference proteome</keyword>
<feature type="chain" id="PRO_5018184794" evidence="1">
    <location>
        <begin position="21"/>
        <end position="75"/>
    </location>
</feature>
<evidence type="ECO:0000313" key="2">
    <source>
        <dbReference type="EMBL" id="VDK54808.1"/>
    </source>
</evidence>
<accession>A0A3P6SMA3</accession>
<evidence type="ECO:0000313" key="3">
    <source>
        <dbReference type="Proteomes" id="UP000271889"/>
    </source>
</evidence>
<organism evidence="2 3">
    <name type="scientific">Cylicostephanus goldi</name>
    <name type="common">Nematode worm</name>
    <dbReference type="NCBI Taxonomy" id="71465"/>
    <lineage>
        <taxon>Eukaryota</taxon>
        <taxon>Metazoa</taxon>
        <taxon>Ecdysozoa</taxon>
        <taxon>Nematoda</taxon>
        <taxon>Chromadorea</taxon>
        <taxon>Rhabditida</taxon>
        <taxon>Rhabditina</taxon>
        <taxon>Rhabditomorpha</taxon>
        <taxon>Strongyloidea</taxon>
        <taxon>Strongylidae</taxon>
        <taxon>Cylicostephanus</taxon>
    </lineage>
</organism>
<proteinExistence type="predicted"/>
<evidence type="ECO:0000256" key="1">
    <source>
        <dbReference type="SAM" id="SignalP"/>
    </source>
</evidence>
<keyword evidence="1" id="KW-0732">Signal</keyword>
<name>A0A3P6SMA3_CYLGO</name>
<feature type="signal peptide" evidence="1">
    <location>
        <begin position="1"/>
        <end position="20"/>
    </location>
</feature>
<protein>
    <submittedName>
        <fullName evidence="2">Uncharacterized protein</fullName>
    </submittedName>
</protein>
<dbReference type="EMBL" id="UYRV01007625">
    <property type="protein sequence ID" value="VDK54808.1"/>
    <property type="molecule type" value="Genomic_DNA"/>
</dbReference>
<sequence>MLRQLICLICFLVPFASTGATQLVPIRCGSSNSTTPEIPAWKASDNELNTYNDLLGEVLSVFLKSQEIAVRLVGF</sequence>
<dbReference type="Proteomes" id="UP000271889">
    <property type="component" value="Unassembled WGS sequence"/>
</dbReference>
<reference evidence="2 3" key="1">
    <citation type="submission" date="2018-11" db="EMBL/GenBank/DDBJ databases">
        <authorList>
            <consortium name="Pathogen Informatics"/>
        </authorList>
    </citation>
    <scope>NUCLEOTIDE SEQUENCE [LARGE SCALE GENOMIC DNA]</scope>
</reference>
<gene>
    <name evidence="2" type="ORF">CGOC_LOCUS3113</name>
</gene>